<reference evidence="14" key="1">
    <citation type="submission" date="2025-08" db="UniProtKB">
        <authorList>
            <consortium name="RefSeq"/>
        </authorList>
    </citation>
    <scope>IDENTIFICATION</scope>
    <source>
        <tissue evidence="14">Gonads</tissue>
    </source>
</reference>
<feature type="compositionally biased region" description="Basic and acidic residues" evidence="11">
    <location>
        <begin position="108"/>
        <end position="119"/>
    </location>
</feature>
<dbReference type="GO" id="GO:0000977">
    <property type="term" value="F:RNA polymerase II transcription regulatory region sequence-specific DNA binding"/>
    <property type="evidence" value="ECO:0007669"/>
    <property type="project" value="TreeGrafter"/>
</dbReference>
<feature type="domain" description="C2H2-type" evidence="12">
    <location>
        <begin position="655"/>
        <end position="682"/>
    </location>
</feature>
<keyword evidence="2" id="KW-0479">Metal-binding</keyword>
<dbReference type="InterPro" id="IPR013087">
    <property type="entry name" value="Znf_C2H2_type"/>
</dbReference>
<evidence type="ECO:0000256" key="8">
    <source>
        <dbReference type="ARBA" id="ARBA00023163"/>
    </source>
</evidence>
<feature type="domain" description="C2H2-type" evidence="12">
    <location>
        <begin position="538"/>
        <end position="566"/>
    </location>
</feature>
<evidence type="ECO:0000259" key="12">
    <source>
        <dbReference type="PROSITE" id="PS50157"/>
    </source>
</evidence>
<dbReference type="GO" id="GO:0005634">
    <property type="term" value="C:nucleus"/>
    <property type="evidence" value="ECO:0007669"/>
    <property type="project" value="UniProtKB-SubCell"/>
</dbReference>
<feature type="compositionally biased region" description="Basic residues" evidence="11">
    <location>
        <begin position="206"/>
        <end position="226"/>
    </location>
</feature>
<organism evidence="13 14">
    <name type="scientific">Lingula anatina</name>
    <name type="common">Brachiopod</name>
    <name type="synonym">Lingula unguis</name>
    <dbReference type="NCBI Taxonomy" id="7574"/>
    <lineage>
        <taxon>Eukaryota</taxon>
        <taxon>Metazoa</taxon>
        <taxon>Spiralia</taxon>
        <taxon>Lophotrochozoa</taxon>
        <taxon>Brachiopoda</taxon>
        <taxon>Linguliformea</taxon>
        <taxon>Lingulata</taxon>
        <taxon>Lingulida</taxon>
        <taxon>Linguloidea</taxon>
        <taxon>Lingulidae</taxon>
        <taxon>Lingula</taxon>
    </lineage>
</organism>
<evidence type="ECO:0000256" key="9">
    <source>
        <dbReference type="ARBA" id="ARBA00023242"/>
    </source>
</evidence>
<keyword evidence="5" id="KW-0862">Zinc</keyword>
<keyword evidence="9" id="KW-0539">Nucleus</keyword>
<feature type="domain" description="C2H2-type" evidence="12">
    <location>
        <begin position="627"/>
        <end position="654"/>
    </location>
</feature>
<dbReference type="InParanoid" id="A0A1S3I5D0"/>
<feature type="domain" description="C2H2-type" evidence="12">
    <location>
        <begin position="364"/>
        <end position="392"/>
    </location>
</feature>
<keyword evidence="13" id="KW-1185">Reference proteome</keyword>
<dbReference type="PANTHER" id="PTHR24379">
    <property type="entry name" value="KRAB AND ZINC FINGER DOMAIN-CONTAINING"/>
    <property type="match status" value="1"/>
</dbReference>
<feature type="domain" description="C2H2-type" evidence="12">
    <location>
        <begin position="683"/>
        <end position="710"/>
    </location>
</feature>
<dbReference type="SUPFAM" id="SSF57667">
    <property type="entry name" value="beta-beta-alpha zinc fingers"/>
    <property type="match status" value="4"/>
</dbReference>
<protein>
    <submittedName>
        <fullName evidence="14">Zinc finger protein 708</fullName>
    </submittedName>
</protein>
<evidence type="ECO:0000256" key="10">
    <source>
        <dbReference type="PROSITE-ProRule" id="PRU00042"/>
    </source>
</evidence>
<dbReference type="Proteomes" id="UP000085678">
    <property type="component" value="Unplaced"/>
</dbReference>
<feature type="domain" description="C2H2-type" evidence="12">
    <location>
        <begin position="597"/>
        <end position="625"/>
    </location>
</feature>
<keyword evidence="6" id="KW-0805">Transcription regulation</keyword>
<dbReference type="KEGG" id="lak:106160494"/>
<evidence type="ECO:0000256" key="7">
    <source>
        <dbReference type="ARBA" id="ARBA00023125"/>
    </source>
</evidence>
<comment type="subcellular location">
    <subcellularLocation>
        <location evidence="1">Nucleus</location>
    </subcellularLocation>
</comment>
<dbReference type="GO" id="GO:0000981">
    <property type="term" value="F:DNA-binding transcription factor activity, RNA polymerase II-specific"/>
    <property type="evidence" value="ECO:0007669"/>
    <property type="project" value="TreeGrafter"/>
</dbReference>
<feature type="compositionally biased region" description="Basic and acidic residues" evidence="11">
    <location>
        <begin position="227"/>
        <end position="246"/>
    </location>
</feature>
<dbReference type="AlphaFoldDB" id="A0A1S3I5D0"/>
<proteinExistence type="predicted"/>
<dbReference type="Gene3D" id="3.30.160.60">
    <property type="entry name" value="Classic Zinc Finger"/>
    <property type="match status" value="9"/>
</dbReference>
<dbReference type="Pfam" id="PF00096">
    <property type="entry name" value="zf-C2H2"/>
    <property type="match status" value="3"/>
</dbReference>
<dbReference type="InterPro" id="IPR036236">
    <property type="entry name" value="Znf_C2H2_sf"/>
</dbReference>
<dbReference type="PROSITE" id="PS50157">
    <property type="entry name" value="ZINC_FINGER_C2H2_2"/>
    <property type="match status" value="10"/>
</dbReference>
<dbReference type="GeneID" id="106160494"/>
<sequence>MTIYRIVTAELEPSVLKKVSYADALITKAESEFGLQRERVTKAKGDPNVDAKEWTWSVHGTWDAIKTLHDSLEDAYQKTVKTECVELEEMHTSDPFSDGNETNNGSTAKEDDRRYKSDRDDDDEEGDLNVDEDTDHEVLPDSCSQADEENNKSSETVNTSCSAAHEYTRDEEGADAEKIPDPEVNEALREDSSTQPASVKSVPRSAQHRKAVHPQKLLQRRKRGRPRKTERIEVVEEHGMRGDSHEGNGVTIKTETSPESDQTANNPPQNDESLALEKTFKCNICEHVSLELRQYVAHLIDVHVTKKWKCPLCSKNAFDKFMLQKHLPKHSAVLYPCNKCGKAYKREEYLRVHRCKPDRKKSKFTCTVCYKKFMTSQSLSTHFERIHAGAVKSEDEEDDEDEINIEEDDKKDKDFKVRKSASSVISKMDQKKRIDDDEFMKSHYIIKNGTFQCKTCNFKTDYQRNVIIHVKRKHLPKSIYCPHCSQTFGVAHDLTEHVQRKHSGKVHLCETCGKSYGSEIGLKKHMERHDPNFIPERFPCDQCDKDFFSKTALSFHKDKIHRNLNMKRHQCEECGRAYHHKHSLEEHKLTHRGEKRFHCPQCFKSFTYKSSKKKHIQMVHMTTELKFSCEVCGTKVKSESALRMHMTIHSTVRPHACSECGKRFTQKQAMLRHKRIHTGEKPYVCHFCNKRFSDTSILRRHLFVHKKDPYIQGLESTDSPEVQSTSSSHVAYANIYYDQVCPVSENIHNMQSMTNENMSSSYTTIGQANSSGHPRTPPLQMPSVSLAPPLPSHLSSVQQLQATLQTAVNLAHLHATVPVSLTGIDGDGPPITESSPPPQYIPPPGVHNILNTQSEGMPHPPQEIWSNNGYTYCLPPGGESGHV</sequence>
<gene>
    <name evidence="14" type="primary">LOC106160494</name>
</gene>
<evidence type="ECO:0000313" key="13">
    <source>
        <dbReference type="Proteomes" id="UP000085678"/>
    </source>
</evidence>
<feature type="domain" description="C2H2-type" evidence="12">
    <location>
        <begin position="479"/>
        <end position="507"/>
    </location>
</feature>
<keyword evidence="3" id="KW-0677">Repeat</keyword>
<dbReference type="OrthoDB" id="5803930at2759"/>
<keyword evidence="7" id="KW-0238">DNA-binding</keyword>
<evidence type="ECO:0000256" key="5">
    <source>
        <dbReference type="ARBA" id="ARBA00022833"/>
    </source>
</evidence>
<dbReference type="SMART" id="SM00355">
    <property type="entry name" value="ZnF_C2H2"/>
    <property type="match status" value="13"/>
</dbReference>
<evidence type="ECO:0000256" key="11">
    <source>
        <dbReference type="SAM" id="MobiDB-lite"/>
    </source>
</evidence>
<feature type="compositionally biased region" description="Polar residues" evidence="11">
    <location>
        <begin position="153"/>
        <end position="162"/>
    </location>
</feature>
<dbReference type="FunFam" id="3.30.160.60:FF:000322">
    <property type="entry name" value="GDNF-inducible zinc finger protein 1"/>
    <property type="match status" value="1"/>
</dbReference>
<dbReference type="GO" id="GO:0008270">
    <property type="term" value="F:zinc ion binding"/>
    <property type="evidence" value="ECO:0007669"/>
    <property type="project" value="UniProtKB-KW"/>
</dbReference>
<feature type="region of interest" description="Disordered" evidence="11">
    <location>
        <begin position="90"/>
        <end position="271"/>
    </location>
</feature>
<evidence type="ECO:0000256" key="2">
    <source>
        <dbReference type="ARBA" id="ARBA00022723"/>
    </source>
</evidence>
<evidence type="ECO:0000256" key="6">
    <source>
        <dbReference type="ARBA" id="ARBA00023015"/>
    </source>
</evidence>
<evidence type="ECO:0000256" key="4">
    <source>
        <dbReference type="ARBA" id="ARBA00022771"/>
    </source>
</evidence>
<dbReference type="PANTHER" id="PTHR24379:SF127">
    <property type="entry name" value="BLOODY FINGERS-RELATED"/>
    <property type="match status" value="1"/>
</dbReference>
<dbReference type="PROSITE" id="PS00028">
    <property type="entry name" value="ZINC_FINGER_C2H2_1"/>
    <property type="match status" value="8"/>
</dbReference>
<evidence type="ECO:0000313" key="14">
    <source>
        <dbReference type="RefSeq" id="XP_013392569.1"/>
    </source>
</evidence>
<keyword evidence="8" id="KW-0804">Transcription</keyword>
<evidence type="ECO:0000256" key="3">
    <source>
        <dbReference type="ARBA" id="ARBA00022737"/>
    </source>
</evidence>
<feature type="domain" description="C2H2-type" evidence="12">
    <location>
        <begin position="569"/>
        <end position="596"/>
    </location>
</feature>
<feature type="compositionally biased region" description="Acidic residues" evidence="11">
    <location>
        <begin position="120"/>
        <end position="135"/>
    </location>
</feature>
<feature type="domain" description="C2H2-type" evidence="12">
    <location>
        <begin position="335"/>
        <end position="362"/>
    </location>
</feature>
<feature type="compositionally biased region" description="Polar residues" evidence="11">
    <location>
        <begin position="251"/>
        <end position="271"/>
    </location>
</feature>
<accession>A0A1S3I5D0</accession>
<keyword evidence="4 10" id="KW-0863">Zinc-finger</keyword>
<dbReference type="FunFam" id="3.30.160.60:FF:001289">
    <property type="entry name" value="Zinc finger protein 574"/>
    <property type="match status" value="1"/>
</dbReference>
<name>A0A1S3I5D0_LINAN</name>
<evidence type="ECO:0000256" key="1">
    <source>
        <dbReference type="ARBA" id="ARBA00004123"/>
    </source>
</evidence>
<feature type="compositionally biased region" description="Basic and acidic residues" evidence="11">
    <location>
        <begin position="166"/>
        <end position="192"/>
    </location>
</feature>
<feature type="domain" description="C2H2-type" evidence="12">
    <location>
        <begin position="507"/>
        <end position="529"/>
    </location>
</feature>
<dbReference type="RefSeq" id="XP_013392569.1">
    <property type="nucleotide sequence ID" value="XM_013537115.1"/>
</dbReference>